<comment type="similarity">
    <text evidence="1">Belongs to the prokaryotic/mitochondrial release factor family.</text>
</comment>
<evidence type="ECO:0000313" key="4">
    <source>
        <dbReference type="EMBL" id="AOR51172.1"/>
    </source>
</evidence>
<dbReference type="AlphaFoldDB" id="A0A1C9U4W6"/>
<sequence length="144" mass="16191">MDDIIIDRSILLPESAVRYSFSRSGGKGGQNVNKVSSKVELSADLTQIQCSAKVKNRILKRLDGRITSAGILRISSQESRSQWQNRKTAVEKLIALVSDAAVEEKFRVATKPTFSSKIRRIEGKKIDGRKKDLRRNKKGQFDDQ</sequence>
<dbReference type="PROSITE" id="PS00745">
    <property type="entry name" value="RF_PROK_I"/>
    <property type="match status" value="1"/>
</dbReference>
<reference evidence="4" key="1">
    <citation type="journal article" date="2016" name="Sci. Rep.">
        <title>Triclosan Resistome from Metagenome Reveals Diverse Enoyl Acyl Carrier Protein Reductases and Selective Enrichment of Triclosan Resistance Genes.</title>
        <authorList>
            <person name="Khan R."/>
            <person name="Kong H.G."/>
            <person name="Jung Y.H."/>
            <person name="Choi J."/>
            <person name="Baek K.Y."/>
            <person name="Hwang E.C."/>
            <person name="Lee S.W."/>
        </authorList>
    </citation>
    <scope>NUCLEOTIDE SEQUENCE</scope>
</reference>
<dbReference type="GO" id="GO:0043022">
    <property type="term" value="F:ribosome binding"/>
    <property type="evidence" value="ECO:0007669"/>
    <property type="project" value="TreeGrafter"/>
</dbReference>
<dbReference type="PANTHER" id="PTHR47814:SF1">
    <property type="entry name" value="PEPTIDYL-TRNA HYDROLASE ARFB"/>
    <property type="match status" value="1"/>
</dbReference>
<dbReference type="InterPro" id="IPR000352">
    <property type="entry name" value="Pep_chain_release_fac_I"/>
</dbReference>
<dbReference type="InterPro" id="IPR045853">
    <property type="entry name" value="Pep_chain_release_fac_I_sf"/>
</dbReference>
<evidence type="ECO:0000259" key="3">
    <source>
        <dbReference type="PROSITE" id="PS00745"/>
    </source>
</evidence>
<organism evidence="4">
    <name type="scientific">uncultured bacterium pAM1</name>
    <dbReference type="NCBI Taxonomy" id="1781153"/>
    <lineage>
        <taxon>Bacteria</taxon>
        <taxon>environmental samples</taxon>
    </lineage>
</organism>
<dbReference type="PANTHER" id="PTHR47814">
    <property type="entry name" value="PEPTIDYL-TRNA HYDROLASE ARFB"/>
    <property type="match status" value="1"/>
</dbReference>
<dbReference type="EMBL" id="KT982363">
    <property type="protein sequence ID" value="AOR51172.1"/>
    <property type="molecule type" value="Genomic_DNA"/>
</dbReference>
<dbReference type="GO" id="GO:0003747">
    <property type="term" value="F:translation release factor activity"/>
    <property type="evidence" value="ECO:0007669"/>
    <property type="project" value="InterPro"/>
</dbReference>
<dbReference type="NCBIfam" id="NF006718">
    <property type="entry name" value="PRK09256.1"/>
    <property type="match status" value="1"/>
</dbReference>
<dbReference type="Gene3D" id="3.30.160.20">
    <property type="match status" value="1"/>
</dbReference>
<accession>A0A1C9U4W6</accession>
<dbReference type="Pfam" id="PF00472">
    <property type="entry name" value="RF-1"/>
    <property type="match status" value="1"/>
</dbReference>
<dbReference type="GO" id="GO:0004045">
    <property type="term" value="F:peptidyl-tRNA hydrolase activity"/>
    <property type="evidence" value="ECO:0007669"/>
    <property type="project" value="TreeGrafter"/>
</dbReference>
<protein>
    <recommendedName>
        <fullName evidence="3">Prokaryotic-type class I peptide chain release factors domain-containing protein</fullName>
    </recommendedName>
</protein>
<feature type="domain" description="Prokaryotic-type class I peptide chain release factors" evidence="3">
    <location>
        <begin position="23"/>
        <end position="39"/>
    </location>
</feature>
<evidence type="ECO:0000256" key="2">
    <source>
        <dbReference type="SAM" id="MobiDB-lite"/>
    </source>
</evidence>
<feature type="region of interest" description="Disordered" evidence="2">
    <location>
        <begin position="125"/>
        <end position="144"/>
    </location>
</feature>
<dbReference type="GO" id="GO:0072344">
    <property type="term" value="P:rescue of stalled ribosome"/>
    <property type="evidence" value="ECO:0007669"/>
    <property type="project" value="TreeGrafter"/>
</dbReference>
<dbReference type="SUPFAM" id="SSF75620">
    <property type="entry name" value="Release factor"/>
    <property type="match status" value="1"/>
</dbReference>
<proteinExistence type="inferred from homology"/>
<evidence type="ECO:0000256" key="1">
    <source>
        <dbReference type="ARBA" id="ARBA00010835"/>
    </source>
</evidence>
<name>A0A1C9U4W6_9BACT</name>